<reference evidence="1 2" key="1">
    <citation type="submission" date="2023-06" db="EMBL/GenBank/DDBJ databases">
        <authorList>
            <person name="Feng G."/>
            <person name="Li J."/>
            <person name="Zhu H."/>
        </authorList>
    </citation>
    <scope>NUCLEOTIDE SEQUENCE [LARGE SCALE GENOMIC DNA]</scope>
    <source>
        <strain evidence="1 2">RHCJP20</strain>
    </source>
</reference>
<proteinExistence type="predicted"/>
<gene>
    <name evidence="1" type="ORF">QUG98_07600</name>
</gene>
<dbReference type="RefSeq" id="WP_281264287.1">
    <property type="nucleotide sequence ID" value="NZ_JAUCMM010000004.1"/>
</dbReference>
<dbReference type="Proteomes" id="UP001235720">
    <property type="component" value="Unassembled WGS sequence"/>
</dbReference>
<dbReference type="EMBL" id="JAUCMM010000004">
    <property type="protein sequence ID" value="MDM7888317.1"/>
    <property type="molecule type" value="Genomic_DNA"/>
</dbReference>
<protein>
    <submittedName>
        <fullName evidence="1">Uncharacterized protein</fullName>
    </submittedName>
</protein>
<sequence length="141" mass="15183">MGDLTVTIRPGRRTEIQNMPFEGNGRGYTILGDMFNASRRGQVDYSPSSRSWSVSRPHTNAVIHGLAARYGRVTVIQHGGVEKCVEACWKTGLPENAWLCECACAGRNHGSGQPFKVIVGGNGPGGQLSVQARAPHVFYVG</sequence>
<name>A0ABT7THB2_9MICO</name>
<comment type="caution">
    <text evidence="1">The sequence shown here is derived from an EMBL/GenBank/DDBJ whole genome shotgun (WGS) entry which is preliminary data.</text>
</comment>
<evidence type="ECO:0000313" key="1">
    <source>
        <dbReference type="EMBL" id="MDM7888317.1"/>
    </source>
</evidence>
<keyword evidence="2" id="KW-1185">Reference proteome</keyword>
<accession>A0ABT7THB2</accession>
<evidence type="ECO:0000313" key="2">
    <source>
        <dbReference type="Proteomes" id="UP001235720"/>
    </source>
</evidence>
<organism evidence="1 2">
    <name type="scientific">Curtobacterium subtropicum</name>
    <dbReference type="NCBI Taxonomy" id="3055138"/>
    <lineage>
        <taxon>Bacteria</taxon>
        <taxon>Bacillati</taxon>
        <taxon>Actinomycetota</taxon>
        <taxon>Actinomycetes</taxon>
        <taxon>Micrococcales</taxon>
        <taxon>Microbacteriaceae</taxon>
        <taxon>Curtobacterium</taxon>
    </lineage>
</organism>